<dbReference type="HOGENOM" id="CLU_010964_1_1_9"/>
<dbReference type="PANTHER" id="PTHR30572:SF4">
    <property type="entry name" value="ABC TRANSPORTER PERMEASE YTRF"/>
    <property type="match status" value="1"/>
</dbReference>
<evidence type="ECO:0000259" key="8">
    <source>
        <dbReference type="Pfam" id="PF02687"/>
    </source>
</evidence>
<comment type="subcellular location">
    <subcellularLocation>
        <location evidence="1">Cell membrane</location>
        <topology evidence="1">Multi-pass membrane protein</topology>
    </subcellularLocation>
</comment>
<evidence type="ECO:0000256" key="1">
    <source>
        <dbReference type="ARBA" id="ARBA00004651"/>
    </source>
</evidence>
<organism evidence="9 10">
    <name type="scientific">Peptacetobacter hiranonis (strain DSM 13275 / JCM 10541 / KCTC 15199 / TO-931)</name>
    <name type="common">Clostridium hiranonis</name>
    <dbReference type="NCBI Taxonomy" id="500633"/>
    <lineage>
        <taxon>Bacteria</taxon>
        <taxon>Bacillati</taxon>
        <taxon>Bacillota</taxon>
        <taxon>Clostridia</taxon>
        <taxon>Peptostreptococcales</taxon>
        <taxon>Peptostreptococcaceae</taxon>
        <taxon>Peptacetobacter</taxon>
    </lineage>
</organism>
<keyword evidence="10" id="KW-1185">Reference proteome</keyword>
<dbReference type="STRING" id="500633.CLOHIR_01314"/>
<protein>
    <submittedName>
        <fullName evidence="9">Efflux ABC transporter, permease protein</fullName>
    </submittedName>
</protein>
<comment type="similarity">
    <text evidence="6">Belongs to the ABC-4 integral membrane protein family.</text>
</comment>
<feature type="transmembrane region" description="Helical" evidence="7">
    <location>
        <begin position="341"/>
        <end position="359"/>
    </location>
</feature>
<dbReference type="AlphaFoldDB" id="B6FZL0"/>
<dbReference type="PANTHER" id="PTHR30572">
    <property type="entry name" value="MEMBRANE COMPONENT OF TRANSPORTER-RELATED"/>
    <property type="match status" value="1"/>
</dbReference>
<feature type="transmembrane region" description="Helical" evidence="7">
    <location>
        <begin position="414"/>
        <end position="434"/>
    </location>
</feature>
<sequence length="797" mass="89410">MKWPFENDTQYSIKKLSYAQLKNNHLKKRLSIFAISLATFLISSVLLLLSGIIVVNQNGGNSITGSYHALIPNITHSQFENLSKDIRVESCGLTSHIESLKFNKDRLNVSFSNKDSLALNGLSISEGKMPTKENEILIEKEFLTSQNINAKIGEQITIPFSDKVTNNKFTITGYLKTSTKGTNRSLYAAMVSEKYFDKLNGWNKLSPAVMLKVNSNNLSSSNDIKNLVLSILKDNNMNQSPSFNEAFIKLSQPSILMILSAIVGLAIIIIASVLVIYCIFYISIINSIKSYGQLRTIGMTSKQIKKLINREGNLLAIIAIPIGLILGVVFSYLLIPKGFKFINLLWISPVVIVLTYITVRISIRKPAKIASTVSPIEASKFESNNQLSYKHNFNKLTPFSLACNQLIRYKKKNLLTLLSISLTGVLLIGFSSILSSIDAREMSLSGFKRGQFVIKINDFELRENPLEKIQVNNPLTEEVYKQLKQISGLKKIEIDKHLPASNNLKSNESDAEIIGFYKEDMPLLEKCNNEKSLPKYYDLSSKDKIVVGRPSDFEEYFGFKAKIGNIVTLKIFDGNTSRNVDFEIAAVLDESKIENNGDKIDMLILPVDSMNRISDANLIYQYVVKVDNNFENLAEKDIEQILLLNPKLGYNSLSSAISQNENFLQSSKLVLISIIILIGCFSIMNLLNTILTGVLVRRKEFALMRSVGMSKSQLFKMVYFETLIVVVSGLVLSVILGGCVGYIVCMILKNSLMSYLNYHFPLMITFIYSLIVIFLSLIISNMSLKHQNELSIIESLR</sequence>
<dbReference type="OrthoDB" id="9793166at2"/>
<feature type="transmembrane region" description="Helical" evidence="7">
    <location>
        <begin position="314"/>
        <end position="335"/>
    </location>
</feature>
<reference evidence="9 10" key="2">
    <citation type="submission" date="2008-10" db="EMBL/GenBank/DDBJ databases">
        <title>Draft genome sequence of Clostridium hiranonis (DSM 13275).</title>
        <authorList>
            <person name="Sudarsanam P."/>
            <person name="Ley R."/>
            <person name="Guruge J."/>
            <person name="Turnbaugh P.J."/>
            <person name="Mahowald M."/>
            <person name="Liep D."/>
            <person name="Gordon J."/>
        </authorList>
    </citation>
    <scope>NUCLEOTIDE SEQUENCE [LARGE SCALE GENOMIC DNA]</scope>
    <source>
        <strain evidence="9 10">DSM 13275</strain>
    </source>
</reference>
<feature type="domain" description="ABC3 transporter permease C-terminal" evidence="8">
    <location>
        <begin position="263"/>
        <end position="368"/>
    </location>
</feature>
<dbReference type="Pfam" id="PF02687">
    <property type="entry name" value="FtsX"/>
    <property type="match status" value="2"/>
</dbReference>
<feature type="transmembrane region" description="Helical" evidence="7">
    <location>
        <begin position="756"/>
        <end position="779"/>
    </location>
</feature>
<keyword evidence="2" id="KW-1003">Cell membrane</keyword>
<gene>
    <name evidence="9" type="ORF">CLOHIR_01314</name>
</gene>
<evidence type="ECO:0000313" key="10">
    <source>
        <dbReference type="Proteomes" id="UP000003178"/>
    </source>
</evidence>
<comment type="caution">
    <text evidence="9">The sequence shown here is derived from an EMBL/GenBank/DDBJ whole genome shotgun (WGS) entry which is preliminary data.</text>
</comment>
<dbReference type="InterPro" id="IPR050250">
    <property type="entry name" value="Macrolide_Exporter_MacB"/>
</dbReference>
<evidence type="ECO:0000313" key="9">
    <source>
        <dbReference type="EMBL" id="EEA85045.1"/>
    </source>
</evidence>
<evidence type="ECO:0000256" key="3">
    <source>
        <dbReference type="ARBA" id="ARBA00022692"/>
    </source>
</evidence>
<dbReference type="GO" id="GO:0022857">
    <property type="term" value="F:transmembrane transporter activity"/>
    <property type="evidence" value="ECO:0007669"/>
    <property type="project" value="TreeGrafter"/>
</dbReference>
<dbReference type="eggNOG" id="COG0577">
    <property type="taxonomic scope" value="Bacteria"/>
</dbReference>
<evidence type="ECO:0000256" key="6">
    <source>
        <dbReference type="ARBA" id="ARBA00038076"/>
    </source>
</evidence>
<feature type="transmembrane region" description="Helical" evidence="7">
    <location>
        <begin position="255"/>
        <end position="282"/>
    </location>
</feature>
<dbReference type="Proteomes" id="UP000003178">
    <property type="component" value="Unassembled WGS sequence"/>
</dbReference>
<feature type="transmembrane region" description="Helical" evidence="7">
    <location>
        <begin position="717"/>
        <end position="744"/>
    </location>
</feature>
<evidence type="ECO:0000256" key="2">
    <source>
        <dbReference type="ARBA" id="ARBA00022475"/>
    </source>
</evidence>
<name>B6FZL0_PEPHT</name>
<evidence type="ECO:0000256" key="5">
    <source>
        <dbReference type="ARBA" id="ARBA00023136"/>
    </source>
</evidence>
<keyword evidence="5 7" id="KW-0472">Membrane</keyword>
<dbReference type="InterPro" id="IPR003838">
    <property type="entry name" value="ABC3_permease_C"/>
</dbReference>
<proteinExistence type="inferred from homology"/>
<keyword evidence="3 7" id="KW-0812">Transmembrane</keyword>
<dbReference type="RefSeq" id="WP_006440235.1">
    <property type="nucleotide sequence ID" value="NZ_DS995356.1"/>
</dbReference>
<reference evidence="9 10" key="1">
    <citation type="submission" date="2008-09" db="EMBL/GenBank/DDBJ databases">
        <authorList>
            <person name="Fulton L."/>
            <person name="Clifton S."/>
            <person name="Fulton B."/>
            <person name="Xu J."/>
            <person name="Minx P."/>
            <person name="Pepin K.H."/>
            <person name="Johnson M."/>
            <person name="Thiruvilangam P."/>
            <person name="Bhonagiri V."/>
            <person name="Nash W.E."/>
            <person name="Mardis E.R."/>
            <person name="Wilson R.K."/>
        </authorList>
    </citation>
    <scope>NUCLEOTIDE SEQUENCE [LARGE SCALE GENOMIC DNA]</scope>
    <source>
        <strain evidence="9 10">DSM 13275</strain>
    </source>
</reference>
<accession>B6FZL0</accession>
<feature type="domain" description="ABC3 transporter permease C-terminal" evidence="8">
    <location>
        <begin position="673"/>
        <end position="780"/>
    </location>
</feature>
<feature type="transmembrane region" description="Helical" evidence="7">
    <location>
        <begin position="669"/>
        <end position="696"/>
    </location>
</feature>
<dbReference type="EMBL" id="ABWP01000057">
    <property type="protein sequence ID" value="EEA85045.1"/>
    <property type="molecule type" value="Genomic_DNA"/>
</dbReference>
<keyword evidence="4 7" id="KW-1133">Transmembrane helix</keyword>
<evidence type="ECO:0000256" key="7">
    <source>
        <dbReference type="SAM" id="Phobius"/>
    </source>
</evidence>
<dbReference type="GO" id="GO:0005886">
    <property type="term" value="C:plasma membrane"/>
    <property type="evidence" value="ECO:0007669"/>
    <property type="project" value="UniProtKB-SubCell"/>
</dbReference>
<feature type="transmembrane region" description="Helical" evidence="7">
    <location>
        <begin position="30"/>
        <end position="55"/>
    </location>
</feature>
<evidence type="ECO:0000256" key="4">
    <source>
        <dbReference type="ARBA" id="ARBA00022989"/>
    </source>
</evidence>